<reference evidence="2" key="1">
    <citation type="submission" date="2016-10" db="EMBL/GenBank/DDBJ databases">
        <authorList>
            <person name="Varghese N."/>
            <person name="Submissions S."/>
        </authorList>
    </citation>
    <scope>NUCLEOTIDE SEQUENCE [LARGE SCALE GENOMIC DNA]</scope>
    <source>
        <strain evidence="2">DSM 26542</strain>
    </source>
</reference>
<accession>A0A1I3MQE7</accession>
<evidence type="ECO:0000313" key="2">
    <source>
        <dbReference type="Proteomes" id="UP000243887"/>
    </source>
</evidence>
<name>A0A1I3MQE7_9FLAO</name>
<dbReference type="Proteomes" id="UP000243887">
    <property type="component" value="Unassembled WGS sequence"/>
</dbReference>
<dbReference type="STRING" id="1150112.SAMN04487893_102228"/>
<evidence type="ECO:0000313" key="1">
    <source>
        <dbReference type="EMBL" id="SFI99207.1"/>
    </source>
</evidence>
<sequence length="186" mass="21793">MIDKYSIVFQPNENLVELVRAMKLELAEEIGWYNSKNSLAHISIVEFKAQVDEISRIHKQITRCSERFKPVTIHFQSFGTYPNGALYLEVDTKSKEILKEYSLQLIEEFQIKLLEKSNDPHLSIARKLDEKKIEKALKLFSTPHITSEITNISLRKFNPIKKQYDIIHSYPLLNLGDNRDKQLELF</sequence>
<keyword evidence="2" id="KW-1185">Reference proteome</keyword>
<dbReference type="Gene3D" id="3.90.1140.10">
    <property type="entry name" value="Cyclic phosphodiesterase"/>
    <property type="match status" value="1"/>
</dbReference>
<keyword evidence="1" id="KW-0436">Ligase</keyword>
<dbReference type="InterPro" id="IPR009097">
    <property type="entry name" value="Cyclic_Pdiesterase"/>
</dbReference>
<gene>
    <name evidence="1" type="ORF">SAMN04487893_102228</name>
</gene>
<proteinExistence type="predicted"/>
<dbReference type="SUPFAM" id="SSF55144">
    <property type="entry name" value="LigT-like"/>
    <property type="match status" value="1"/>
</dbReference>
<dbReference type="GO" id="GO:0016874">
    <property type="term" value="F:ligase activity"/>
    <property type="evidence" value="ECO:0007669"/>
    <property type="project" value="UniProtKB-KW"/>
</dbReference>
<dbReference type="OrthoDB" id="980044at2"/>
<protein>
    <submittedName>
        <fullName evidence="1">2'-5' RNA ligase</fullName>
    </submittedName>
</protein>
<dbReference type="RefSeq" id="WP_090677990.1">
    <property type="nucleotide sequence ID" value="NZ_FORU01000002.1"/>
</dbReference>
<dbReference type="AlphaFoldDB" id="A0A1I3MQE7"/>
<dbReference type="Pfam" id="PF13563">
    <property type="entry name" value="2_5_RNA_ligase2"/>
    <property type="match status" value="1"/>
</dbReference>
<dbReference type="EMBL" id="FORU01000002">
    <property type="protein sequence ID" value="SFI99207.1"/>
    <property type="molecule type" value="Genomic_DNA"/>
</dbReference>
<organism evidence="1 2">
    <name type="scientific">Myroides guanonis</name>
    <dbReference type="NCBI Taxonomy" id="1150112"/>
    <lineage>
        <taxon>Bacteria</taxon>
        <taxon>Pseudomonadati</taxon>
        <taxon>Bacteroidota</taxon>
        <taxon>Flavobacteriia</taxon>
        <taxon>Flavobacteriales</taxon>
        <taxon>Flavobacteriaceae</taxon>
        <taxon>Myroides</taxon>
    </lineage>
</organism>